<dbReference type="PROSITE" id="PS00166">
    <property type="entry name" value="ENOYL_COA_HYDRATASE"/>
    <property type="match status" value="1"/>
</dbReference>
<proteinExistence type="inferred from homology"/>
<dbReference type="EMBL" id="SMKZ01000043">
    <property type="protein sequence ID" value="TDE01154.1"/>
    <property type="molecule type" value="Genomic_DNA"/>
</dbReference>
<dbReference type="Pfam" id="PF00378">
    <property type="entry name" value="ECH_1"/>
    <property type="match status" value="1"/>
</dbReference>
<evidence type="ECO:0000313" key="6">
    <source>
        <dbReference type="EMBL" id="TDE01154.1"/>
    </source>
</evidence>
<sequence>MTEPNERGAPVTDIQRKAEGHVLWLTIDRPEVMNAIRPRTQTELVSAVREADGDDDVWVIVVQGAGDRAFCAGWDLKEEATAAADFASYEDRRRAGRRDPFGHLSNMNSGDLPQGVWKPIVASVRGYCLGGGFELALNCDFIVAAEDASFGLPEVTRGWPAGSSHFTLPRKVPQNLAMEMLLLGQSIDGRRAYEIGLANRAVVATELSGATAEFADRLARNAPLAVQAAKELAVRGMDMPLNYPPLAWHLYDPVKRRVDASADRAEGIAAYAEKRPPRFTGR</sequence>
<dbReference type="PANTHER" id="PTHR11941">
    <property type="entry name" value="ENOYL-COA HYDRATASE-RELATED"/>
    <property type="match status" value="1"/>
</dbReference>
<dbReference type="InterPro" id="IPR014748">
    <property type="entry name" value="Enoyl-CoA_hydra_C"/>
</dbReference>
<comment type="caution">
    <text evidence="6">The sequence shown here is derived from an EMBL/GenBank/DDBJ whole genome shotgun (WGS) entry which is preliminary data.</text>
</comment>
<accession>A0A4R5CRU2</accession>
<keyword evidence="7" id="KW-1185">Reference proteome</keyword>
<dbReference type="InParanoid" id="A0A4R5CRU2"/>
<dbReference type="InterPro" id="IPR029045">
    <property type="entry name" value="ClpP/crotonase-like_dom_sf"/>
</dbReference>
<organism evidence="6 7">
    <name type="scientific">Jiangella asiatica</name>
    <dbReference type="NCBI Taxonomy" id="2530372"/>
    <lineage>
        <taxon>Bacteria</taxon>
        <taxon>Bacillati</taxon>
        <taxon>Actinomycetota</taxon>
        <taxon>Actinomycetes</taxon>
        <taxon>Jiangellales</taxon>
        <taxon>Jiangellaceae</taxon>
        <taxon>Jiangella</taxon>
    </lineage>
</organism>
<dbReference type="Proteomes" id="UP000294739">
    <property type="component" value="Unassembled WGS sequence"/>
</dbReference>
<dbReference type="PANTHER" id="PTHR11941:SF54">
    <property type="entry name" value="ENOYL-COA HYDRATASE, MITOCHONDRIAL"/>
    <property type="match status" value="1"/>
</dbReference>
<dbReference type="SUPFAM" id="SSF52096">
    <property type="entry name" value="ClpP/crotonase"/>
    <property type="match status" value="1"/>
</dbReference>
<dbReference type="Gene3D" id="1.10.12.10">
    <property type="entry name" value="Lyase 2-enoyl-coa Hydratase, Chain A, domain 2"/>
    <property type="match status" value="1"/>
</dbReference>
<protein>
    <recommendedName>
        <fullName evidence="8">Enoyl-CoA hydratase</fullName>
    </recommendedName>
</protein>
<dbReference type="AlphaFoldDB" id="A0A4R5CRU2"/>
<comment type="catalytic activity">
    <reaction evidence="3">
        <text>a (3S)-3-hydroxyacyl-CoA = a (2E)-enoyl-CoA + H2O</text>
        <dbReference type="Rhea" id="RHEA:16105"/>
        <dbReference type="ChEBI" id="CHEBI:15377"/>
        <dbReference type="ChEBI" id="CHEBI:57318"/>
        <dbReference type="ChEBI" id="CHEBI:58856"/>
        <dbReference type="EC" id="4.2.1.17"/>
    </reaction>
</comment>
<keyword evidence="2" id="KW-0456">Lyase</keyword>
<evidence type="ECO:0000256" key="2">
    <source>
        <dbReference type="ARBA" id="ARBA00023239"/>
    </source>
</evidence>
<dbReference type="InterPro" id="IPR001753">
    <property type="entry name" value="Enoyl-CoA_hydra/iso"/>
</dbReference>
<name>A0A4R5CRU2_9ACTN</name>
<dbReference type="InterPro" id="IPR018376">
    <property type="entry name" value="Enoyl-CoA_hyd/isom_CS"/>
</dbReference>
<reference evidence="6 7" key="1">
    <citation type="submission" date="2019-03" db="EMBL/GenBank/DDBJ databases">
        <title>Draft genome sequences of novel Actinobacteria.</title>
        <authorList>
            <person name="Sahin N."/>
            <person name="Ay H."/>
            <person name="Saygin H."/>
        </authorList>
    </citation>
    <scope>NUCLEOTIDE SEQUENCE [LARGE SCALE GENOMIC DNA]</scope>
    <source>
        <strain evidence="6 7">5K138</strain>
    </source>
</reference>
<dbReference type="GO" id="GO:0006635">
    <property type="term" value="P:fatty acid beta-oxidation"/>
    <property type="evidence" value="ECO:0007669"/>
    <property type="project" value="TreeGrafter"/>
</dbReference>
<comment type="catalytic activity">
    <reaction evidence="4">
        <text>a 4-saturated-(3S)-3-hydroxyacyl-CoA = a (3E)-enoyl-CoA + H2O</text>
        <dbReference type="Rhea" id="RHEA:20724"/>
        <dbReference type="ChEBI" id="CHEBI:15377"/>
        <dbReference type="ChEBI" id="CHEBI:58521"/>
        <dbReference type="ChEBI" id="CHEBI:137480"/>
        <dbReference type="EC" id="4.2.1.17"/>
    </reaction>
</comment>
<dbReference type="Gene3D" id="3.90.226.10">
    <property type="entry name" value="2-enoyl-CoA Hydratase, Chain A, domain 1"/>
    <property type="match status" value="1"/>
</dbReference>
<evidence type="ECO:0008006" key="8">
    <source>
        <dbReference type="Google" id="ProtNLM"/>
    </source>
</evidence>
<evidence type="ECO:0000256" key="1">
    <source>
        <dbReference type="ARBA" id="ARBA00005254"/>
    </source>
</evidence>
<evidence type="ECO:0000256" key="4">
    <source>
        <dbReference type="ARBA" id="ARBA00023717"/>
    </source>
</evidence>
<evidence type="ECO:0000256" key="3">
    <source>
        <dbReference type="ARBA" id="ARBA00023709"/>
    </source>
</evidence>
<evidence type="ECO:0000313" key="7">
    <source>
        <dbReference type="Proteomes" id="UP000294739"/>
    </source>
</evidence>
<dbReference type="OrthoDB" id="8452484at2"/>
<evidence type="ECO:0000256" key="5">
    <source>
        <dbReference type="RuleBase" id="RU003707"/>
    </source>
</evidence>
<dbReference type="CDD" id="cd06558">
    <property type="entry name" value="crotonase-like"/>
    <property type="match status" value="1"/>
</dbReference>
<dbReference type="GO" id="GO:0004300">
    <property type="term" value="F:enoyl-CoA hydratase activity"/>
    <property type="evidence" value="ECO:0007669"/>
    <property type="project" value="UniProtKB-EC"/>
</dbReference>
<comment type="similarity">
    <text evidence="1 5">Belongs to the enoyl-CoA hydratase/isomerase family.</text>
</comment>
<gene>
    <name evidence="6" type="ORF">E1269_23615</name>
</gene>